<keyword evidence="1 5" id="KW-0963">Cytoplasm</keyword>
<gene>
    <name evidence="5" type="primary">fliW</name>
    <name evidence="6" type="ORF">SAMN02910417_01731</name>
</gene>
<comment type="subcellular location">
    <subcellularLocation>
        <location evidence="5">Cytoplasm</location>
    </subcellularLocation>
</comment>
<keyword evidence="4 5" id="KW-0143">Chaperone</keyword>
<evidence type="ECO:0000313" key="6">
    <source>
        <dbReference type="EMBL" id="SDB23329.1"/>
    </source>
</evidence>
<dbReference type="PANTHER" id="PTHR39190:SF1">
    <property type="entry name" value="FLAGELLAR ASSEMBLY FACTOR FLIW"/>
    <property type="match status" value="1"/>
</dbReference>
<dbReference type="GO" id="GO:0005737">
    <property type="term" value="C:cytoplasm"/>
    <property type="evidence" value="ECO:0007669"/>
    <property type="project" value="UniProtKB-SubCell"/>
</dbReference>
<keyword evidence="2 5" id="KW-1005">Bacterial flagellum biogenesis</keyword>
<evidence type="ECO:0000313" key="7">
    <source>
        <dbReference type="Proteomes" id="UP000199228"/>
    </source>
</evidence>
<sequence>MKAKTRLFGEIDIEDSKILKFTNGIIGFPDLKNFTLIYDADEQEGHAISWLQSMDEPEFAMPVLDPLVVKQDYNPMFSEESLAALGDIGSENGLLLVTVTVPAEIEKMSVNLRAPFVINTETCKAAQIIVEDQYPVKFYIYDILKEGAGE</sequence>
<dbReference type="GO" id="GO:0006417">
    <property type="term" value="P:regulation of translation"/>
    <property type="evidence" value="ECO:0007669"/>
    <property type="project" value="UniProtKB-KW"/>
</dbReference>
<dbReference type="RefSeq" id="WP_090173964.1">
    <property type="nucleotide sequence ID" value="NZ_FMXR01000012.1"/>
</dbReference>
<evidence type="ECO:0000256" key="4">
    <source>
        <dbReference type="ARBA" id="ARBA00023186"/>
    </source>
</evidence>
<keyword evidence="6" id="KW-0282">Flagellum</keyword>
<evidence type="ECO:0000256" key="3">
    <source>
        <dbReference type="ARBA" id="ARBA00022845"/>
    </source>
</evidence>
<dbReference type="EMBL" id="FMXR01000012">
    <property type="protein sequence ID" value="SDB23329.1"/>
    <property type="molecule type" value="Genomic_DNA"/>
</dbReference>
<dbReference type="PANTHER" id="PTHR39190">
    <property type="entry name" value="FLAGELLAR ASSEMBLY FACTOR FLIW"/>
    <property type="match status" value="1"/>
</dbReference>
<proteinExistence type="inferred from homology"/>
<dbReference type="InterPro" id="IPR024046">
    <property type="entry name" value="Flagellar_assmbl_FliW_dom_sf"/>
</dbReference>
<dbReference type="Gene3D" id="2.30.290.10">
    <property type="entry name" value="BH3618-like"/>
    <property type="match status" value="1"/>
</dbReference>
<dbReference type="Pfam" id="PF02623">
    <property type="entry name" value="FliW"/>
    <property type="match status" value="1"/>
</dbReference>
<evidence type="ECO:0000256" key="5">
    <source>
        <dbReference type="HAMAP-Rule" id="MF_01185"/>
    </source>
</evidence>
<dbReference type="AlphaFoldDB" id="A0A1G6BRR7"/>
<name>A0A1G6BRR7_EUBOX</name>
<evidence type="ECO:0000256" key="2">
    <source>
        <dbReference type="ARBA" id="ARBA00022795"/>
    </source>
</evidence>
<comment type="subunit">
    <text evidence="5">Interacts with translational regulator CsrA and flagellin(s).</text>
</comment>
<organism evidence="6 7">
    <name type="scientific">Eubacterium oxidoreducens</name>
    <dbReference type="NCBI Taxonomy" id="1732"/>
    <lineage>
        <taxon>Bacteria</taxon>
        <taxon>Bacillati</taxon>
        <taxon>Bacillota</taxon>
        <taxon>Clostridia</taxon>
        <taxon>Eubacteriales</taxon>
        <taxon>Eubacteriaceae</taxon>
        <taxon>Eubacterium</taxon>
    </lineage>
</organism>
<keyword evidence="6" id="KW-0969">Cilium</keyword>
<keyword evidence="7" id="KW-1185">Reference proteome</keyword>
<protein>
    <recommendedName>
        <fullName evidence="5">Flagellar assembly factor FliW</fullName>
    </recommendedName>
</protein>
<dbReference type="SUPFAM" id="SSF141457">
    <property type="entry name" value="BH3618-like"/>
    <property type="match status" value="1"/>
</dbReference>
<dbReference type="GO" id="GO:0044780">
    <property type="term" value="P:bacterial-type flagellum assembly"/>
    <property type="evidence" value="ECO:0007669"/>
    <property type="project" value="UniProtKB-UniRule"/>
</dbReference>
<comment type="function">
    <text evidence="5">Acts as an anti-CsrA protein, binds CsrA and prevents it from repressing translation of its target genes, one of which is flagellin. Binds to flagellin and participates in the assembly of the flagellum.</text>
</comment>
<accession>A0A1G6BRR7</accession>
<dbReference type="STRING" id="1732.SAMN02910417_01731"/>
<keyword evidence="3 5" id="KW-0810">Translation regulation</keyword>
<dbReference type="Proteomes" id="UP000199228">
    <property type="component" value="Unassembled WGS sequence"/>
</dbReference>
<dbReference type="HAMAP" id="MF_01185">
    <property type="entry name" value="FliW"/>
    <property type="match status" value="1"/>
</dbReference>
<comment type="similarity">
    <text evidence="5">Belongs to the FliW family.</text>
</comment>
<reference evidence="6 7" key="1">
    <citation type="submission" date="2016-10" db="EMBL/GenBank/DDBJ databases">
        <authorList>
            <person name="de Groot N.N."/>
        </authorList>
    </citation>
    <scope>NUCLEOTIDE SEQUENCE [LARGE SCALE GENOMIC DNA]</scope>
    <source>
        <strain evidence="6 7">DSM 3217</strain>
    </source>
</reference>
<dbReference type="OrthoDB" id="9801235at2"/>
<dbReference type="InterPro" id="IPR003775">
    <property type="entry name" value="Flagellar_assembly_factor_FliW"/>
</dbReference>
<keyword evidence="6" id="KW-0966">Cell projection</keyword>
<evidence type="ECO:0000256" key="1">
    <source>
        <dbReference type="ARBA" id="ARBA00022490"/>
    </source>
</evidence>